<keyword evidence="5" id="KW-0325">Glycoprotein</keyword>
<dbReference type="EMBL" id="JBGBPQ010000022">
    <property type="protein sequence ID" value="KAL1503204.1"/>
    <property type="molecule type" value="Genomic_DNA"/>
</dbReference>
<keyword evidence="9" id="KW-1185">Reference proteome</keyword>
<dbReference type="GO" id="GO:0016020">
    <property type="term" value="C:membrane"/>
    <property type="evidence" value="ECO:0007669"/>
    <property type="project" value="UniProtKB-SubCell"/>
</dbReference>
<comment type="caution">
    <text evidence="8">The sequence shown here is derived from an EMBL/GenBank/DDBJ whole genome shotgun (WGS) entry which is preliminary data.</text>
</comment>
<evidence type="ECO:0000313" key="8">
    <source>
        <dbReference type="EMBL" id="KAL1503204.1"/>
    </source>
</evidence>
<proteinExistence type="predicted"/>
<feature type="signal peptide" evidence="6">
    <location>
        <begin position="1"/>
        <end position="23"/>
    </location>
</feature>
<accession>A0AB34IP23</accession>
<gene>
    <name evidence="8" type="ORF">AB1Y20_011261</name>
</gene>
<dbReference type="InterPro" id="IPR001828">
    <property type="entry name" value="ANF_lig-bd_rcpt"/>
</dbReference>
<keyword evidence="6" id="KW-0732">Signal</keyword>
<evidence type="ECO:0000256" key="3">
    <source>
        <dbReference type="ARBA" id="ARBA00022989"/>
    </source>
</evidence>
<keyword evidence="2" id="KW-0812">Transmembrane</keyword>
<evidence type="ECO:0000256" key="2">
    <source>
        <dbReference type="ARBA" id="ARBA00022692"/>
    </source>
</evidence>
<dbReference type="InterPro" id="IPR050726">
    <property type="entry name" value="mGluR"/>
</dbReference>
<dbReference type="InterPro" id="IPR028082">
    <property type="entry name" value="Peripla_BP_I"/>
</dbReference>
<keyword evidence="4" id="KW-0472">Membrane</keyword>
<evidence type="ECO:0000256" key="5">
    <source>
        <dbReference type="ARBA" id="ARBA00023180"/>
    </source>
</evidence>
<dbReference type="AlphaFoldDB" id="A0AB34IP23"/>
<reference evidence="8 9" key="1">
    <citation type="journal article" date="2024" name="Science">
        <title>Giant polyketide synthase enzymes in the biosynthesis of giant marine polyether toxins.</title>
        <authorList>
            <person name="Fallon T.R."/>
            <person name="Shende V.V."/>
            <person name="Wierzbicki I.H."/>
            <person name="Pendleton A.L."/>
            <person name="Watervoot N.F."/>
            <person name="Auber R.P."/>
            <person name="Gonzalez D.J."/>
            <person name="Wisecaver J.H."/>
            <person name="Moore B.S."/>
        </authorList>
    </citation>
    <scope>NUCLEOTIDE SEQUENCE [LARGE SCALE GENOMIC DNA]</scope>
    <source>
        <strain evidence="8 9">12B1</strain>
    </source>
</reference>
<dbReference type="Proteomes" id="UP001515480">
    <property type="component" value="Unassembled WGS sequence"/>
</dbReference>
<feature type="domain" description="Receptor ligand binding region" evidence="7">
    <location>
        <begin position="47"/>
        <end position="411"/>
    </location>
</feature>
<keyword evidence="3" id="KW-1133">Transmembrane helix</keyword>
<evidence type="ECO:0000256" key="6">
    <source>
        <dbReference type="SAM" id="SignalP"/>
    </source>
</evidence>
<evidence type="ECO:0000256" key="4">
    <source>
        <dbReference type="ARBA" id="ARBA00023136"/>
    </source>
</evidence>
<feature type="chain" id="PRO_5044238016" description="Receptor ligand binding region domain-containing protein" evidence="6">
    <location>
        <begin position="24"/>
        <end position="1109"/>
    </location>
</feature>
<sequence length="1109" mass="120712">MRRGSLWWRSICAIMLLALPINAEVVKLGYLYIQSESSWVVESFSQFKLAVRDVNAATVLPAGVQLNYSVYDTQGSSLQALAGAIALLEDPEVFGIVGTGYSGAAESAARFCSLKQKPMISPGSTAMSLVDKSQYPFFFRSVSSNEQQLKAILAFVEDFGWKFVAVLYSDLFLVDARIFQEEANRRGIQIISTLVVPDTDVPGYYSFQMQLPINMLRDSGARIIIAIVRTVDVETMVSTARSAGLLSSGYAWVSMMGAFTNSMLASSADGGVPGWLYVQVQAPQITSRRATFEAEWPRVSRRYNQSVDGAFDPTTGRPFYGDEIYSSTIWDTDYAPVGDGLPDIWGTFVYDTVWVFAEALANISARGIPRTDGSALRDQLLQSQFDGVTGFVSFDPVSLDRVQLYDLMNVQRLDDGSFALVKVNSEATAIHWIGDTNTAPGDGEDVEPSKSYIEAPASDATGSFVTGIIYSIVIHLRNSFNAVPPPVNFSDVTIRILDAQGAPSALITSPSSSANGELAYSCTFQSEGLLSVFAAYKGVTIQGSPMRLLVRSVSSMGVTVVRLGMLLPMFLTHEAGHAQAQLSSTLGAVIQAVRDINNKTDRVADELLPRTQLVFAYRDSKCDALAGMLGALSLTRDSFSEQGVSAIIGAGCSVASTLAAQVAASSAVPLISPSSTSPELSDSSRYPFFLRTIPSDALQLETMVDILRHLFEYSRIALVYEADDYNGELGQAFQVAWGQIGGRLENNIVITDADADFSKFHRELIATGVRVSVLIAERGTSARFIREGYNNGLGGEGYMWFGHAAMAENGWWSSDAVLAADAELQALLLRGSFAVARQPWKQTDIAKGFASRLQQLFLSKASGPTTCSLEVDDEGEQYLWAQDHDNDPSTPLACLVSNEHEIREIDAFAYDAVFAVAHALHDLIELQNRSTIVGSELVASLRSNVNFEGATGQLEFTSTSALGEREHLGDRQSGLSFSLLNYVDNVRGLIAVASWIPCSGNKPCNWAQRWSPMPDVELTFSTADNSFPRQVSDLQRPRRGNAHPVTLGALVEVVNLQVTLVMDTVNRDFTVLGANFVMLKIIRNTSRQTTRDAMTVLQLWDELLGFLAL</sequence>
<feature type="domain" description="Receptor ligand binding region" evidence="7">
    <location>
        <begin position="586"/>
        <end position="958"/>
    </location>
</feature>
<evidence type="ECO:0000256" key="1">
    <source>
        <dbReference type="ARBA" id="ARBA00004370"/>
    </source>
</evidence>
<dbReference type="PANTHER" id="PTHR24060">
    <property type="entry name" value="METABOTROPIC GLUTAMATE RECEPTOR"/>
    <property type="match status" value="1"/>
</dbReference>
<name>A0AB34IP23_PRYPA</name>
<evidence type="ECO:0000313" key="9">
    <source>
        <dbReference type="Proteomes" id="UP001515480"/>
    </source>
</evidence>
<dbReference type="Pfam" id="PF01094">
    <property type="entry name" value="ANF_receptor"/>
    <property type="match status" value="2"/>
</dbReference>
<comment type="subcellular location">
    <subcellularLocation>
        <location evidence="1">Membrane</location>
    </subcellularLocation>
</comment>
<evidence type="ECO:0000259" key="7">
    <source>
        <dbReference type="Pfam" id="PF01094"/>
    </source>
</evidence>
<organism evidence="8 9">
    <name type="scientific">Prymnesium parvum</name>
    <name type="common">Toxic golden alga</name>
    <dbReference type="NCBI Taxonomy" id="97485"/>
    <lineage>
        <taxon>Eukaryota</taxon>
        <taxon>Haptista</taxon>
        <taxon>Haptophyta</taxon>
        <taxon>Prymnesiophyceae</taxon>
        <taxon>Prymnesiales</taxon>
        <taxon>Prymnesiaceae</taxon>
        <taxon>Prymnesium</taxon>
    </lineage>
</organism>
<dbReference type="Gene3D" id="3.40.50.2300">
    <property type="match status" value="4"/>
</dbReference>
<protein>
    <recommendedName>
        <fullName evidence="7">Receptor ligand binding region domain-containing protein</fullName>
    </recommendedName>
</protein>
<dbReference type="SUPFAM" id="SSF53822">
    <property type="entry name" value="Periplasmic binding protein-like I"/>
    <property type="match status" value="2"/>
</dbReference>